<evidence type="ECO:0008006" key="4">
    <source>
        <dbReference type="Google" id="ProtNLM"/>
    </source>
</evidence>
<reference evidence="2" key="1">
    <citation type="submission" date="2023-03" db="EMBL/GenBank/DDBJ databases">
        <title>Andean soil-derived lignocellulolytic bacterial consortium as a source of novel taxa and putative plastic-active enzymes.</title>
        <authorList>
            <person name="Diaz-Garcia L."/>
            <person name="Chuvochina M."/>
            <person name="Feuerriegel G."/>
            <person name="Bunk B."/>
            <person name="Sproer C."/>
            <person name="Streit W.R."/>
            <person name="Rodriguez L.M."/>
            <person name="Overmann J."/>
            <person name="Jimenez D.J."/>
        </authorList>
    </citation>
    <scope>NUCLEOTIDE SEQUENCE</scope>
    <source>
        <strain evidence="2">MAG 26</strain>
    </source>
</reference>
<evidence type="ECO:0000313" key="2">
    <source>
        <dbReference type="EMBL" id="WEK46628.1"/>
    </source>
</evidence>
<organism evidence="2 3">
    <name type="scientific">Candidatus Andeanibacterium colombiense</name>
    <dbReference type="NCBI Taxonomy" id="3121345"/>
    <lineage>
        <taxon>Bacteria</taxon>
        <taxon>Pseudomonadati</taxon>
        <taxon>Pseudomonadota</taxon>
        <taxon>Alphaproteobacteria</taxon>
        <taxon>Sphingomonadales</taxon>
        <taxon>Sphingomonadaceae</taxon>
        <taxon>Candidatus Andeanibacterium</taxon>
    </lineage>
</organism>
<evidence type="ECO:0000256" key="1">
    <source>
        <dbReference type="SAM" id="SignalP"/>
    </source>
</evidence>
<accession>A0AAJ6BPG4</accession>
<feature type="chain" id="PRO_5042506330" description="VCBS repeat-containing protein" evidence="1">
    <location>
        <begin position="22"/>
        <end position="161"/>
    </location>
</feature>
<dbReference type="KEGG" id="acob:P0Y56_16725"/>
<protein>
    <recommendedName>
        <fullName evidence="4">VCBS repeat-containing protein</fullName>
    </recommendedName>
</protein>
<proteinExistence type="predicted"/>
<feature type="signal peptide" evidence="1">
    <location>
        <begin position="1"/>
        <end position="21"/>
    </location>
</feature>
<evidence type="ECO:0000313" key="3">
    <source>
        <dbReference type="Proteomes" id="UP001218362"/>
    </source>
</evidence>
<keyword evidence="1" id="KW-0732">Signal</keyword>
<name>A0AAJ6BPG4_9SPHN</name>
<sequence>MRASRHLVALALVTLNLSVSAGARPAKEDEQFRSWLVHWMSGKDWADDPNTIYGYALADLNGDGRREALVWTSARGICGTGGCRLAVFERGKAGWQPVSGTAATRLPIRILASRTRRWNDLGVVEAGGGIREPYEGRLRFDGKHYDVGWTAAKVAKGTKGA</sequence>
<dbReference type="Proteomes" id="UP001218362">
    <property type="component" value="Chromosome"/>
</dbReference>
<dbReference type="AlphaFoldDB" id="A0AAJ6BPG4"/>
<gene>
    <name evidence="2" type="ORF">P0Y56_16725</name>
</gene>
<dbReference type="EMBL" id="CP119316">
    <property type="protein sequence ID" value="WEK46628.1"/>
    <property type="molecule type" value="Genomic_DNA"/>
</dbReference>